<name>A0A2G9YTM6_9BACT</name>
<dbReference type="AlphaFoldDB" id="A0A2G9YTM6"/>
<dbReference type="Pfam" id="PF18895">
    <property type="entry name" value="T4SS_pilin"/>
    <property type="match status" value="1"/>
</dbReference>
<proteinExistence type="predicted"/>
<keyword evidence="1" id="KW-1133">Transmembrane helix</keyword>
<dbReference type="InterPro" id="IPR043993">
    <property type="entry name" value="T4SS_pilin"/>
</dbReference>
<keyword evidence="1" id="KW-0472">Membrane</keyword>
<evidence type="ECO:0000256" key="1">
    <source>
        <dbReference type="SAM" id="Phobius"/>
    </source>
</evidence>
<comment type="caution">
    <text evidence="2">The sequence shown here is derived from an EMBL/GenBank/DDBJ whole genome shotgun (WGS) entry which is preliminary data.</text>
</comment>
<evidence type="ECO:0000313" key="2">
    <source>
        <dbReference type="EMBL" id="PIP22604.1"/>
    </source>
</evidence>
<sequence length="162" mass="17950">MESFPLELISEIKYIENNMTNLKKHLFIISTLTFLVFPAFSFAASCPTNAGGGDPAPGNLCLNLDYPIVGSLDLNNDQKLNQLAVWFYYFIVFTSGIAAFVSFVWAGFDWLTSAGNDSKIRSAKDRIRDALLGLAIIMASYIIIQVINPELVVFKLPTLPHP</sequence>
<gene>
    <name evidence="2" type="ORF">COX37_03110</name>
</gene>
<feature type="transmembrane region" description="Helical" evidence="1">
    <location>
        <begin position="129"/>
        <end position="147"/>
    </location>
</feature>
<reference evidence="2 3" key="1">
    <citation type="submission" date="2017-09" db="EMBL/GenBank/DDBJ databases">
        <title>Depth-based differentiation of microbial function through sediment-hosted aquifers and enrichment of novel symbionts in the deep terrestrial subsurface.</title>
        <authorList>
            <person name="Probst A.J."/>
            <person name="Ladd B."/>
            <person name="Jarett J.K."/>
            <person name="Geller-Mcgrath D.E."/>
            <person name="Sieber C.M."/>
            <person name="Emerson J.B."/>
            <person name="Anantharaman K."/>
            <person name="Thomas B.C."/>
            <person name="Malmstrom R."/>
            <person name="Stieglmeier M."/>
            <person name="Klingl A."/>
            <person name="Woyke T."/>
            <person name="Ryan C.M."/>
            <person name="Banfield J.F."/>
        </authorList>
    </citation>
    <scope>NUCLEOTIDE SEQUENCE [LARGE SCALE GENOMIC DNA]</scope>
    <source>
        <strain evidence="2">CG23_combo_of_CG06-09_8_20_14_all_39_17</strain>
    </source>
</reference>
<dbReference type="EMBL" id="PCRO01000037">
    <property type="protein sequence ID" value="PIP22604.1"/>
    <property type="molecule type" value="Genomic_DNA"/>
</dbReference>
<keyword evidence="1" id="KW-0812">Transmembrane</keyword>
<protein>
    <submittedName>
        <fullName evidence="2">Uncharacterized protein</fullName>
    </submittedName>
</protein>
<organism evidence="2 3">
    <name type="scientific">Candidatus Nealsonbacteria bacterium CG23_combo_of_CG06-09_8_20_14_all_39_17</name>
    <dbReference type="NCBI Taxonomy" id="1974722"/>
    <lineage>
        <taxon>Bacteria</taxon>
        <taxon>Candidatus Nealsoniibacteriota</taxon>
    </lineage>
</organism>
<feature type="transmembrane region" description="Helical" evidence="1">
    <location>
        <begin position="86"/>
        <end position="108"/>
    </location>
</feature>
<accession>A0A2G9YTM6</accession>
<evidence type="ECO:0000313" key="3">
    <source>
        <dbReference type="Proteomes" id="UP000229976"/>
    </source>
</evidence>
<dbReference type="Proteomes" id="UP000229976">
    <property type="component" value="Unassembled WGS sequence"/>
</dbReference>